<evidence type="ECO:0000313" key="6">
    <source>
        <dbReference type="EMBL" id="CAI5759493.1"/>
    </source>
</evidence>
<feature type="transmembrane region" description="Helical" evidence="5">
    <location>
        <begin position="204"/>
        <end position="223"/>
    </location>
</feature>
<reference evidence="6" key="1">
    <citation type="submission" date="2022-12" db="EMBL/GenBank/DDBJ databases">
        <authorList>
            <person name="Brejova B."/>
        </authorList>
    </citation>
    <scope>NUCLEOTIDE SEQUENCE</scope>
</reference>
<dbReference type="PANTHER" id="PTHR21576">
    <property type="entry name" value="UNCHARACTERIZED NODULIN-LIKE PROTEIN"/>
    <property type="match status" value="1"/>
</dbReference>
<evidence type="ECO:0000256" key="2">
    <source>
        <dbReference type="ARBA" id="ARBA00022692"/>
    </source>
</evidence>
<feature type="transmembrane region" description="Helical" evidence="5">
    <location>
        <begin position="308"/>
        <end position="329"/>
    </location>
</feature>
<dbReference type="Gene3D" id="1.20.1250.20">
    <property type="entry name" value="MFS general substrate transporter like domains"/>
    <property type="match status" value="1"/>
</dbReference>
<dbReference type="EMBL" id="CANTUO010000004">
    <property type="protein sequence ID" value="CAI5759493.1"/>
    <property type="molecule type" value="Genomic_DNA"/>
</dbReference>
<name>A0A9W4TYN8_9ASCO</name>
<dbReference type="AlphaFoldDB" id="A0A9W4TYN8"/>
<organism evidence="6 7">
    <name type="scientific">Candida verbasci</name>
    <dbReference type="NCBI Taxonomy" id="1227364"/>
    <lineage>
        <taxon>Eukaryota</taxon>
        <taxon>Fungi</taxon>
        <taxon>Dikarya</taxon>
        <taxon>Ascomycota</taxon>
        <taxon>Saccharomycotina</taxon>
        <taxon>Pichiomycetes</taxon>
        <taxon>Debaryomycetaceae</taxon>
        <taxon>Candida/Lodderomyces clade</taxon>
        <taxon>Candida</taxon>
    </lineage>
</organism>
<dbReference type="Proteomes" id="UP001152885">
    <property type="component" value="Unassembled WGS sequence"/>
</dbReference>
<dbReference type="OrthoDB" id="410267at2759"/>
<evidence type="ECO:0000256" key="1">
    <source>
        <dbReference type="ARBA" id="ARBA00004141"/>
    </source>
</evidence>
<dbReference type="SUPFAM" id="SSF103473">
    <property type="entry name" value="MFS general substrate transporter"/>
    <property type="match status" value="1"/>
</dbReference>
<evidence type="ECO:0000256" key="4">
    <source>
        <dbReference type="ARBA" id="ARBA00023136"/>
    </source>
</evidence>
<keyword evidence="4 5" id="KW-0472">Membrane</keyword>
<dbReference type="GO" id="GO:0000329">
    <property type="term" value="C:fungal-type vacuole membrane"/>
    <property type="evidence" value="ECO:0007669"/>
    <property type="project" value="TreeGrafter"/>
</dbReference>
<dbReference type="GO" id="GO:0022857">
    <property type="term" value="F:transmembrane transporter activity"/>
    <property type="evidence" value="ECO:0007669"/>
    <property type="project" value="InterPro"/>
</dbReference>
<keyword evidence="3 5" id="KW-1133">Transmembrane helix</keyword>
<sequence length="333" mass="37083">MRPEAIPKYNRVDNNDEEELGLLPSDLQSVPPAATYMSKDAELESQIESASTYMSKDSSSLPPTAIYMTKDQSLKGSFSFWGIGDRKETKTETETETETETITKSSSPWTIIKSNLTNKSYLIHYFIVSISAGIGQMYIYTVGFIVTAQFYYGQPQDEHTRHDPKVSSSQALQVSIISVSSFLGRLIAGFLSDYLHKRFQIQRITIVLFTLVLLNIGQGIIITNVSSQILVSIASAFMGSSYGLIFGTYPAIIADEFGSKSFSTNWGLICTGPLFTLYILNKYFGLIYDDKINKDTGVCYLGNLCYKGAFELSFAVCCLAFLVTAVLIYKRRK</sequence>
<evidence type="ECO:0000313" key="7">
    <source>
        <dbReference type="Proteomes" id="UP001152885"/>
    </source>
</evidence>
<proteinExistence type="predicted"/>
<comment type="caution">
    <text evidence="6">The sequence shown here is derived from an EMBL/GenBank/DDBJ whole genome shotgun (WGS) entry which is preliminary data.</text>
</comment>
<feature type="transmembrane region" description="Helical" evidence="5">
    <location>
        <begin position="266"/>
        <end position="288"/>
    </location>
</feature>
<evidence type="ECO:0000256" key="3">
    <source>
        <dbReference type="ARBA" id="ARBA00022989"/>
    </source>
</evidence>
<keyword evidence="2 5" id="KW-0812">Transmembrane</keyword>
<evidence type="ECO:0000256" key="5">
    <source>
        <dbReference type="SAM" id="Phobius"/>
    </source>
</evidence>
<keyword evidence="7" id="KW-1185">Reference proteome</keyword>
<feature type="transmembrane region" description="Helical" evidence="5">
    <location>
        <begin position="229"/>
        <end position="254"/>
    </location>
</feature>
<dbReference type="InterPro" id="IPR011701">
    <property type="entry name" value="MFS"/>
</dbReference>
<dbReference type="PANTHER" id="PTHR21576:SF166">
    <property type="entry name" value="ADR278WP"/>
    <property type="match status" value="1"/>
</dbReference>
<protein>
    <recommendedName>
        <fullName evidence="8">Major facilitator superfamily (MFS) profile domain-containing protein</fullName>
    </recommendedName>
</protein>
<dbReference type="Pfam" id="PF07690">
    <property type="entry name" value="MFS_1"/>
    <property type="match status" value="1"/>
</dbReference>
<comment type="subcellular location">
    <subcellularLocation>
        <location evidence="1">Membrane</location>
        <topology evidence="1">Multi-pass membrane protein</topology>
    </subcellularLocation>
</comment>
<accession>A0A9W4TYN8</accession>
<evidence type="ECO:0008006" key="8">
    <source>
        <dbReference type="Google" id="ProtNLM"/>
    </source>
</evidence>
<feature type="transmembrane region" description="Helical" evidence="5">
    <location>
        <begin position="122"/>
        <end position="152"/>
    </location>
</feature>
<dbReference type="InterPro" id="IPR036259">
    <property type="entry name" value="MFS_trans_sf"/>
</dbReference>
<gene>
    <name evidence="6" type="ORF">CANVERA_P4005</name>
</gene>
<feature type="transmembrane region" description="Helical" evidence="5">
    <location>
        <begin position="172"/>
        <end position="192"/>
    </location>
</feature>